<dbReference type="InterPro" id="IPR044608">
    <property type="entry name" value="Ect1/PCYT2"/>
</dbReference>
<name>A0A4S2N7N5_9PEZI</name>
<protein>
    <recommendedName>
        <fullName evidence="10">ethanolamine-phosphate cytidylyltransferase</fullName>
        <ecNumber evidence="10">2.7.7.14</ecNumber>
    </recommendedName>
    <alternativeName>
        <fullName evidence="11">CTP:phosphoethanolamine cytidylyltransferase</fullName>
    </alternativeName>
</protein>
<gene>
    <name evidence="13" type="ORF">EX30DRAFT_314386</name>
</gene>
<dbReference type="Gene3D" id="3.40.50.620">
    <property type="entry name" value="HUPs"/>
    <property type="match status" value="2"/>
</dbReference>
<evidence type="ECO:0000256" key="6">
    <source>
        <dbReference type="ARBA" id="ARBA00023098"/>
    </source>
</evidence>
<dbReference type="EC" id="2.7.7.14" evidence="10"/>
<evidence type="ECO:0000256" key="5">
    <source>
        <dbReference type="ARBA" id="ARBA00022695"/>
    </source>
</evidence>
<evidence type="ECO:0000259" key="12">
    <source>
        <dbReference type="Pfam" id="PF01467"/>
    </source>
</evidence>
<dbReference type="Proteomes" id="UP000298138">
    <property type="component" value="Unassembled WGS sequence"/>
</dbReference>
<evidence type="ECO:0000256" key="9">
    <source>
        <dbReference type="ARBA" id="ARBA00024191"/>
    </source>
</evidence>
<keyword evidence="4 13" id="KW-0808">Transferase</keyword>
<comment type="pathway">
    <text evidence="9">Phospholipid metabolism; phosphatidylethanolamine biosynthesis; phosphatidylethanolamine from ethanolamine: step 2/3.</text>
</comment>
<keyword evidence="8" id="KW-1208">Phospholipid metabolism</keyword>
<dbReference type="InterPro" id="IPR004821">
    <property type="entry name" value="Cyt_trans-like"/>
</dbReference>
<dbReference type="UniPathway" id="UPA00558">
    <property type="reaction ID" value="UER00742"/>
</dbReference>
<evidence type="ECO:0000256" key="2">
    <source>
        <dbReference type="ARBA" id="ARBA00010101"/>
    </source>
</evidence>
<dbReference type="SUPFAM" id="SSF52374">
    <property type="entry name" value="Nucleotidylyl transferase"/>
    <property type="match status" value="2"/>
</dbReference>
<accession>A0A4S2N7N5</accession>
<sequence length="371" mass="41251">MDPARIWVDGCFDFTHHGHSGAMLQAKKLGTHLVVGIHSDPAILANKGPTVMTLPERILAVSACRWSDEPVPNAPYVTDPAWLDAFGCKYVVHGDDLTTDSEGGDCYRIVKEAGRFKIVKRTPGISTTDLVGRMLVLSRNHHMHHRLQEVEEAELVRLRAYASDSAGVEGNGPPLLEIPRNAEGVKEHGLWDTVVAGVMPKEGQPIIYVDGGFDLFTPGHISVLSLITAAYKDQKPYLVLGLHSDTTINSHKGLNYPIMNLLERTLLVLQCRYVSAVIVNAPYTPTGEFLDQVSAKFGGKIEAVWHGPTKLGSGDEDTYKDAKERGIYREIEKHEWQHVSAGEIVNRILRERERYEERQRRKGVKMETFGG</sequence>
<evidence type="ECO:0000256" key="8">
    <source>
        <dbReference type="ARBA" id="ARBA00023264"/>
    </source>
</evidence>
<comment type="pathway">
    <text evidence="1">Lipid metabolism.</text>
</comment>
<dbReference type="EMBL" id="ML220112">
    <property type="protein sequence ID" value="TGZ85368.1"/>
    <property type="molecule type" value="Genomic_DNA"/>
</dbReference>
<comment type="similarity">
    <text evidence="2">Belongs to the cytidylyltransferase family.</text>
</comment>
<reference evidence="13 14" key="1">
    <citation type="submission" date="2019-04" db="EMBL/GenBank/DDBJ databases">
        <title>Comparative genomics and transcriptomics to analyze fruiting body development in filamentous ascomycetes.</title>
        <authorList>
            <consortium name="DOE Joint Genome Institute"/>
            <person name="Lutkenhaus R."/>
            <person name="Traeger S."/>
            <person name="Breuer J."/>
            <person name="Kuo A."/>
            <person name="Lipzen A."/>
            <person name="Pangilinan J."/>
            <person name="Dilworth D."/>
            <person name="Sandor L."/>
            <person name="Poggeler S."/>
            <person name="Barry K."/>
            <person name="Grigoriev I.V."/>
            <person name="Nowrousian M."/>
        </authorList>
    </citation>
    <scope>NUCLEOTIDE SEQUENCE [LARGE SCALE GENOMIC DNA]</scope>
    <source>
        <strain evidence="13 14">CBS 389.68</strain>
    </source>
</reference>
<dbReference type="GO" id="GO:0005737">
    <property type="term" value="C:cytoplasm"/>
    <property type="evidence" value="ECO:0007669"/>
    <property type="project" value="TreeGrafter"/>
</dbReference>
<dbReference type="CDD" id="cd02174">
    <property type="entry name" value="CCT"/>
    <property type="match status" value="1"/>
</dbReference>
<feature type="domain" description="Cytidyltransferase-like" evidence="12">
    <location>
        <begin position="209"/>
        <end position="312"/>
    </location>
</feature>
<keyword evidence="6" id="KW-0443">Lipid metabolism</keyword>
<dbReference type="STRING" id="341454.A0A4S2N7N5"/>
<evidence type="ECO:0000256" key="4">
    <source>
        <dbReference type="ARBA" id="ARBA00022679"/>
    </source>
</evidence>
<evidence type="ECO:0000256" key="7">
    <source>
        <dbReference type="ARBA" id="ARBA00023209"/>
    </source>
</evidence>
<dbReference type="OrthoDB" id="40021at2759"/>
<evidence type="ECO:0000313" key="13">
    <source>
        <dbReference type="EMBL" id="TGZ85368.1"/>
    </source>
</evidence>
<dbReference type="InParanoid" id="A0A4S2N7N5"/>
<dbReference type="GO" id="GO:0006646">
    <property type="term" value="P:phosphatidylethanolamine biosynthetic process"/>
    <property type="evidence" value="ECO:0007669"/>
    <property type="project" value="UniProtKB-UniPathway"/>
</dbReference>
<feature type="domain" description="Cytidyltransferase-like" evidence="12">
    <location>
        <begin position="8"/>
        <end position="131"/>
    </location>
</feature>
<evidence type="ECO:0000313" key="14">
    <source>
        <dbReference type="Proteomes" id="UP000298138"/>
    </source>
</evidence>
<dbReference type="NCBIfam" id="TIGR00125">
    <property type="entry name" value="cyt_tran_rel"/>
    <property type="match status" value="2"/>
</dbReference>
<proteinExistence type="inferred from homology"/>
<dbReference type="Pfam" id="PF01467">
    <property type="entry name" value="CTP_transf_like"/>
    <property type="match status" value="2"/>
</dbReference>
<organism evidence="13 14">
    <name type="scientific">Ascodesmis nigricans</name>
    <dbReference type="NCBI Taxonomy" id="341454"/>
    <lineage>
        <taxon>Eukaryota</taxon>
        <taxon>Fungi</taxon>
        <taxon>Dikarya</taxon>
        <taxon>Ascomycota</taxon>
        <taxon>Pezizomycotina</taxon>
        <taxon>Pezizomycetes</taxon>
        <taxon>Pezizales</taxon>
        <taxon>Ascodesmidaceae</taxon>
        <taxon>Ascodesmis</taxon>
    </lineage>
</organism>
<dbReference type="InterPro" id="IPR014729">
    <property type="entry name" value="Rossmann-like_a/b/a_fold"/>
</dbReference>
<dbReference type="AlphaFoldDB" id="A0A4S2N7N5"/>
<evidence type="ECO:0000256" key="11">
    <source>
        <dbReference type="ARBA" id="ARBA00031473"/>
    </source>
</evidence>
<dbReference type="PANTHER" id="PTHR45780:SF2">
    <property type="entry name" value="ETHANOLAMINE-PHOSPHATE CYTIDYLYLTRANSFERASE"/>
    <property type="match status" value="1"/>
</dbReference>
<dbReference type="FunCoup" id="A0A4S2N7N5">
    <property type="interactions" value="564"/>
</dbReference>
<evidence type="ECO:0000256" key="1">
    <source>
        <dbReference type="ARBA" id="ARBA00005189"/>
    </source>
</evidence>
<evidence type="ECO:0000256" key="3">
    <source>
        <dbReference type="ARBA" id="ARBA00022516"/>
    </source>
</evidence>
<dbReference type="GO" id="GO:0004306">
    <property type="term" value="F:ethanolamine-phosphate cytidylyltransferase activity"/>
    <property type="evidence" value="ECO:0007669"/>
    <property type="project" value="UniProtKB-EC"/>
</dbReference>
<keyword evidence="3" id="KW-0444">Lipid biosynthesis</keyword>
<keyword evidence="7" id="KW-0594">Phospholipid biosynthesis</keyword>
<dbReference type="InterPro" id="IPR041723">
    <property type="entry name" value="CCT"/>
</dbReference>
<evidence type="ECO:0000256" key="10">
    <source>
        <dbReference type="ARBA" id="ARBA00024221"/>
    </source>
</evidence>
<keyword evidence="14" id="KW-1185">Reference proteome</keyword>
<dbReference type="PANTHER" id="PTHR45780">
    <property type="entry name" value="ETHANOLAMINE-PHOSPHATE CYTIDYLYLTRANSFERASE"/>
    <property type="match status" value="1"/>
</dbReference>
<keyword evidence="5" id="KW-0548">Nucleotidyltransferase</keyword>